<sequence>MAIETWGKYPYGAIWFSLIMLFITLIFGVQGYNGKTNFGWAAIYTATMIILSGLNAAVLGQYMYDGTTKYDVWGSLGTAVGYQCL</sequence>
<dbReference type="PATRIC" id="fig|1423724.4.peg.728"/>
<organism evidence="2 3">
    <name type="scientific">Ligilactobacillus apodemi DSM 16634 = JCM 16172</name>
    <dbReference type="NCBI Taxonomy" id="1423724"/>
    <lineage>
        <taxon>Bacteria</taxon>
        <taxon>Bacillati</taxon>
        <taxon>Bacillota</taxon>
        <taxon>Bacilli</taxon>
        <taxon>Lactobacillales</taxon>
        <taxon>Lactobacillaceae</taxon>
        <taxon>Ligilactobacillus</taxon>
    </lineage>
</organism>
<dbReference type="RefSeq" id="WP_025086555.1">
    <property type="nucleotide sequence ID" value="NZ_AZFT01000053.1"/>
</dbReference>
<feature type="transmembrane region" description="Helical" evidence="1">
    <location>
        <begin position="38"/>
        <end position="59"/>
    </location>
</feature>
<protein>
    <submittedName>
        <fullName evidence="2">Uncharacterized protein</fullName>
    </submittedName>
</protein>
<keyword evidence="1" id="KW-0812">Transmembrane</keyword>
<comment type="caution">
    <text evidence="2">The sequence shown here is derived from an EMBL/GenBank/DDBJ whole genome shotgun (WGS) entry which is preliminary data.</text>
</comment>
<keyword evidence="3" id="KW-1185">Reference proteome</keyword>
<name>A0A0R1TPQ9_9LACO</name>
<evidence type="ECO:0000313" key="2">
    <source>
        <dbReference type="EMBL" id="KRL83436.1"/>
    </source>
</evidence>
<dbReference type="EMBL" id="AZFT01000053">
    <property type="protein sequence ID" value="KRL83436.1"/>
    <property type="molecule type" value="Genomic_DNA"/>
</dbReference>
<keyword evidence="1" id="KW-1133">Transmembrane helix</keyword>
<dbReference type="Proteomes" id="UP000051324">
    <property type="component" value="Unassembled WGS sequence"/>
</dbReference>
<dbReference type="AlphaFoldDB" id="A0A0R1TPQ9"/>
<feature type="transmembrane region" description="Helical" evidence="1">
    <location>
        <begin position="12"/>
        <end position="32"/>
    </location>
</feature>
<dbReference type="STRING" id="1423724.FC32_GL000690"/>
<proteinExistence type="predicted"/>
<evidence type="ECO:0000256" key="1">
    <source>
        <dbReference type="SAM" id="Phobius"/>
    </source>
</evidence>
<evidence type="ECO:0000313" key="3">
    <source>
        <dbReference type="Proteomes" id="UP000051324"/>
    </source>
</evidence>
<reference evidence="2 3" key="1">
    <citation type="journal article" date="2015" name="Genome Announc.">
        <title>Expanding the biotechnology potential of lactobacilli through comparative genomics of 213 strains and associated genera.</title>
        <authorList>
            <person name="Sun Z."/>
            <person name="Harris H.M."/>
            <person name="McCann A."/>
            <person name="Guo C."/>
            <person name="Argimon S."/>
            <person name="Zhang W."/>
            <person name="Yang X."/>
            <person name="Jeffery I.B."/>
            <person name="Cooney J.C."/>
            <person name="Kagawa T.F."/>
            <person name="Liu W."/>
            <person name="Song Y."/>
            <person name="Salvetti E."/>
            <person name="Wrobel A."/>
            <person name="Rasinkangas P."/>
            <person name="Parkhill J."/>
            <person name="Rea M.C."/>
            <person name="O'Sullivan O."/>
            <person name="Ritari J."/>
            <person name="Douillard F.P."/>
            <person name="Paul Ross R."/>
            <person name="Yang R."/>
            <person name="Briner A.E."/>
            <person name="Felis G.E."/>
            <person name="de Vos W.M."/>
            <person name="Barrangou R."/>
            <person name="Klaenhammer T.R."/>
            <person name="Caufield P.W."/>
            <person name="Cui Y."/>
            <person name="Zhang H."/>
            <person name="O'Toole P.W."/>
        </authorList>
    </citation>
    <scope>NUCLEOTIDE SEQUENCE [LARGE SCALE GENOMIC DNA]</scope>
    <source>
        <strain evidence="2 3">DSM 16634</strain>
    </source>
</reference>
<gene>
    <name evidence="2" type="ORF">FC32_GL000690</name>
</gene>
<accession>A0A0R1TPQ9</accession>
<keyword evidence="1" id="KW-0472">Membrane</keyword>